<comment type="subunit">
    <text evidence="14">Homohexamer.</text>
</comment>
<keyword evidence="11 14" id="KW-0511">Multifunctional enzyme</keyword>
<dbReference type="FunFam" id="3.40.50.300:FF:000174">
    <property type="entry name" value="HPr kinase/phosphorylase"/>
    <property type="match status" value="1"/>
</dbReference>
<dbReference type="InterPro" id="IPR027417">
    <property type="entry name" value="P-loop_NTPase"/>
</dbReference>
<keyword evidence="9 14" id="KW-0067">ATP-binding</keyword>
<evidence type="ECO:0000256" key="11">
    <source>
        <dbReference type="ARBA" id="ARBA00023268"/>
    </source>
</evidence>
<dbReference type="KEGG" id="hsd:SD1D_0384"/>
<dbReference type="Gene3D" id="3.40.50.300">
    <property type="entry name" value="P-loop containing nucleotide triphosphate hydrolases"/>
    <property type="match status" value="1"/>
</dbReference>
<keyword evidence="12 14" id="KW-0119">Carbohydrate metabolism</keyword>
<keyword evidence="5 14" id="KW-0808">Transferase</keyword>
<dbReference type="InterPro" id="IPR011104">
    <property type="entry name" value="Hpr_kin/Pase_C"/>
</dbReference>
<protein>
    <recommendedName>
        <fullName evidence="14">HPr kinase/phosphorylase</fullName>
        <shortName evidence="14">HPrK/P</shortName>
        <ecNumber evidence="14">2.7.11.-</ecNumber>
        <ecNumber evidence="14">2.7.4.-</ecNumber>
    </recommendedName>
    <alternativeName>
        <fullName evidence="14">HPr(Ser) kinase/phosphorylase</fullName>
    </alternativeName>
</protein>
<dbReference type="NCBIfam" id="TIGR00679">
    <property type="entry name" value="hpr-ser"/>
    <property type="match status" value="1"/>
</dbReference>
<gene>
    <name evidence="14 17" type="primary">hprK</name>
    <name evidence="17" type="ORF">SD1D_0384</name>
</gene>
<dbReference type="GO" id="GO:0000155">
    <property type="term" value="F:phosphorelay sensor kinase activity"/>
    <property type="evidence" value="ECO:0007669"/>
    <property type="project" value="InterPro"/>
</dbReference>
<feature type="domain" description="HPr(Ser) kinase/phosphorylase N-terminal" evidence="15">
    <location>
        <begin position="30"/>
        <end position="152"/>
    </location>
</feature>
<dbReference type="Proteomes" id="UP000196053">
    <property type="component" value="Chromosome I"/>
</dbReference>
<evidence type="ECO:0000256" key="5">
    <source>
        <dbReference type="ARBA" id="ARBA00022679"/>
    </source>
</evidence>
<evidence type="ECO:0000256" key="7">
    <source>
        <dbReference type="ARBA" id="ARBA00022741"/>
    </source>
</evidence>
<feature type="region of interest" description="Important for the catalytic mechanism of both phosphorylation and dephosphorylation" evidence="14">
    <location>
        <begin position="226"/>
        <end position="235"/>
    </location>
</feature>
<feature type="binding site" evidence="14">
    <location>
        <position position="185"/>
    </location>
    <ligand>
        <name>Mg(2+)</name>
        <dbReference type="ChEBI" id="CHEBI:18420"/>
    </ligand>
</feature>
<comment type="catalytic activity">
    <reaction evidence="13 14">
        <text>[HPr protein]-O-phospho-L-serine + phosphate + H(+) = [HPr protein]-L-serine + diphosphate</text>
        <dbReference type="Rhea" id="RHEA:46604"/>
        <dbReference type="Rhea" id="RHEA-COMP:11602"/>
        <dbReference type="Rhea" id="RHEA-COMP:11603"/>
        <dbReference type="ChEBI" id="CHEBI:15378"/>
        <dbReference type="ChEBI" id="CHEBI:29999"/>
        <dbReference type="ChEBI" id="CHEBI:33019"/>
        <dbReference type="ChEBI" id="CHEBI:43474"/>
        <dbReference type="ChEBI" id="CHEBI:83421"/>
    </reaction>
</comment>
<feature type="binding site" evidence="14">
    <location>
        <begin position="178"/>
        <end position="185"/>
    </location>
    <ligand>
        <name>ATP</name>
        <dbReference type="ChEBI" id="CHEBI:30616"/>
    </ligand>
</feature>
<dbReference type="PANTHER" id="PTHR30305:SF1">
    <property type="entry name" value="HPR KINASE_PHOSPHORYLASE"/>
    <property type="match status" value="1"/>
</dbReference>
<comment type="catalytic activity">
    <reaction evidence="1 14">
        <text>[HPr protein]-L-serine + ATP = [HPr protein]-O-phospho-L-serine + ADP + H(+)</text>
        <dbReference type="Rhea" id="RHEA:46600"/>
        <dbReference type="Rhea" id="RHEA-COMP:11602"/>
        <dbReference type="Rhea" id="RHEA-COMP:11603"/>
        <dbReference type="ChEBI" id="CHEBI:15378"/>
        <dbReference type="ChEBI" id="CHEBI:29999"/>
        <dbReference type="ChEBI" id="CHEBI:30616"/>
        <dbReference type="ChEBI" id="CHEBI:83421"/>
        <dbReference type="ChEBI" id="CHEBI:456216"/>
    </reaction>
</comment>
<comment type="similarity">
    <text evidence="3 14">Belongs to the HPrK/P family.</text>
</comment>
<evidence type="ECO:0000256" key="10">
    <source>
        <dbReference type="ARBA" id="ARBA00022842"/>
    </source>
</evidence>
<comment type="function">
    <text evidence="14">Catalyzes the ATP- as well as the pyrophosphate-dependent phosphorylation of a specific serine residue in HPr, a phosphocarrier protein of the phosphoenolpyruvate-dependent sugar phosphotransferase system (PTS). HprK/P also catalyzes the pyrophosphate-producing, inorganic phosphate-dependent dephosphorylation (phosphorolysis) of seryl-phosphorylated HPr (P-Ser-HPr). The two antagonistic activities of HprK/P are regulated by several intracellular metabolites, which change their concentration in response to the absence or presence of rapidly metabolisable carbon sources (glucose, fructose, etc.) in the growth medium. Therefore, by controlling the phosphorylation state of HPr, HPrK/P is a sensor enzyme that plays a major role in the regulation of carbon metabolism and sugar transport: it mediates carbon catabolite repression (CCR), and regulates PTS-catalyzed carbohydrate uptake and inducer exclusion.</text>
</comment>
<dbReference type="AlphaFoldDB" id="A0A0K8J346"/>
<dbReference type="Gene3D" id="3.40.1390.20">
    <property type="entry name" value="HprK N-terminal domain-like"/>
    <property type="match status" value="1"/>
</dbReference>
<comment type="cofactor">
    <cofactor evidence="2 14">
        <name>Mg(2+)</name>
        <dbReference type="ChEBI" id="CHEBI:18420"/>
    </cofactor>
</comment>
<evidence type="ECO:0000256" key="6">
    <source>
        <dbReference type="ARBA" id="ARBA00022723"/>
    </source>
</evidence>
<feature type="active site" evidence="14">
    <location>
        <position position="268"/>
    </location>
</feature>
<evidence type="ECO:0000256" key="13">
    <source>
        <dbReference type="ARBA" id="ARBA00047657"/>
    </source>
</evidence>
<keyword evidence="7 14" id="KW-0547">Nucleotide-binding</keyword>
<keyword evidence="6 14" id="KW-0479">Metal-binding</keyword>
<keyword evidence="18" id="KW-1185">Reference proteome</keyword>
<evidence type="ECO:0000259" key="16">
    <source>
        <dbReference type="Pfam" id="PF07475"/>
    </source>
</evidence>
<feature type="region of interest" description="Important for the catalytic mechanism of dephosphorylation" evidence="14">
    <location>
        <begin position="289"/>
        <end position="294"/>
    </location>
</feature>
<dbReference type="GO" id="GO:0004712">
    <property type="term" value="F:protein serine/threonine/tyrosine kinase activity"/>
    <property type="evidence" value="ECO:0007669"/>
    <property type="project" value="UniProtKB-UniRule"/>
</dbReference>
<dbReference type="PANTHER" id="PTHR30305">
    <property type="entry name" value="PROTEIN YJDM-RELATED"/>
    <property type="match status" value="1"/>
</dbReference>
<keyword evidence="8 14" id="KW-0418">Kinase</keyword>
<dbReference type="InterPro" id="IPR028979">
    <property type="entry name" value="Ser_kin/Pase_Hpr-like_N_sf"/>
</dbReference>
<dbReference type="SUPFAM" id="SSF75138">
    <property type="entry name" value="HprK N-terminal domain-like"/>
    <property type="match status" value="1"/>
</dbReference>
<comment type="miscellaneous">
    <text evidence="14">Both phosphorylation and phosphorolysis are carried out by the same active site and suggest a common mechanism for both reactions.</text>
</comment>
<evidence type="ECO:0000256" key="8">
    <source>
        <dbReference type="ARBA" id="ARBA00022777"/>
    </source>
</evidence>
<sequence>MCAGYTNLRLKVRNYLQTEREVEGVYTVDLVQLIEKMNLENCTPDIDIKRIKISQPDVNRPALQLAGFFDHFDSERVQIIGYVEHAYMQTVSLEKRNEIMSKLMDYKVPCIVFCRNIEVSDELIKIATEKEVPILRSAKTTSSFMAEVIRWLNVELAPRISIHGVLVDVYGEGILITGESGIGKSEAALELIKRGHRLVADDVVEIKKVSDETLIGTAPDITRHFIELRGIGIIDVKTLFGVESVKNTQGIDLVIKLEEWSRDKDYDRFGLDEQHIEILGNKVVCYSIPIRPGRNLAIICESAAVNHRQKKMGYNAAQELYQRVTNKIRNSTKK</sequence>
<evidence type="ECO:0000256" key="9">
    <source>
        <dbReference type="ARBA" id="ARBA00022840"/>
    </source>
</evidence>
<feature type="active site" description="Proton acceptor; for phosphorylation activity. Proton donor; for dephosphorylation activity" evidence="14">
    <location>
        <position position="202"/>
    </location>
</feature>
<dbReference type="Pfam" id="PF07475">
    <property type="entry name" value="Hpr_kinase_C"/>
    <property type="match status" value="1"/>
</dbReference>
<feature type="binding site" evidence="14">
    <location>
        <position position="227"/>
    </location>
    <ligand>
        <name>Mg(2+)</name>
        <dbReference type="ChEBI" id="CHEBI:18420"/>
    </ligand>
</feature>
<dbReference type="CDD" id="cd01918">
    <property type="entry name" value="HprK_C"/>
    <property type="match status" value="1"/>
</dbReference>
<proteinExistence type="inferred from homology"/>
<dbReference type="Pfam" id="PF02603">
    <property type="entry name" value="Hpr_kinase_N"/>
    <property type="match status" value="1"/>
</dbReference>
<accession>A0A0K8J346</accession>
<reference evidence="18" key="1">
    <citation type="submission" date="2015-09" db="EMBL/GenBank/DDBJ databases">
        <authorList>
            <person name="Wibberg D."/>
        </authorList>
    </citation>
    <scope>NUCLEOTIDE SEQUENCE [LARGE SCALE GENOMIC DNA]</scope>
    <source>
        <strain evidence="18">SD1D</strain>
    </source>
</reference>
<dbReference type="EMBL" id="LN879430">
    <property type="protein sequence ID" value="CUH91937.1"/>
    <property type="molecule type" value="Genomic_DNA"/>
</dbReference>
<evidence type="ECO:0000256" key="14">
    <source>
        <dbReference type="HAMAP-Rule" id="MF_01249"/>
    </source>
</evidence>
<keyword evidence="10 14" id="KW-0460">Magnesium</keyword>
<dbReference type="HAMAP" id="MF_01249">
    <property type="entry name" value="HPr_kinase"/>
    <property type="match status" value="1"/>
</dbReference>
<dbReference type="EC" id="2.7.4.-" evidence="14"/>
<comment type="domain">
    <text evidence="14">The Walker A ATP-binding motif also binds Pi and PPi.</text>
</comment>
<evidence type="ECO:0000256" key="4">
    <source>
        <dbReference type="ARBA" id="ARBA00022527"/>
    </source>
</evidence>
<name>A0A0K8J346_9FIRM</name>
<dbReference type="GO" id="GO:0004674">
    <property type="term" value="F:protein serine/threonine kinase activity"/>
    <property type="evidence" value="ECO:0007669"/>
    <property type="project" value="UniProtKB-KW"/>
</dbReference>
<evidence type="ECO:0000259" key="15">
    <source>
        <dbReference type="Pfam" id="PF02603"/>
    </source>
</evidence>
<evidence type="ECO:0000256" key="2">
    <source>
        <dbReference type="ARBA" id="ARBA00001946"/>
    </source>
</evidence>
<evidence type="ECO:0000313" key="17">
    <source>
        <dbReference type="EMBL" id="CUH91937.1"/>
    </source>
</evidence>
<feature type="active site" evidence="14">
    <location>
        <position position="163"/>
    </location>
</feature>
<dbReference type="InterPro" id="IPR003755">
    <property type="entry name" value="HPr(Ser)_kin/Pase"/>
</dbReference>
<keyword evidence="4 14" id="KW-0723">Serine/threonine-protein kinase</keyword>
<evidence type="ECO:0000256" key="12">
    <source>
        <dbReference type="ARBA" id="ARBA00023277"/>
    </source>
</evidence>
<dbReference type="InterPro" id="IPR011126">
    <property type="entry name" value="Hpr_kin/Pase_Hpr_N"/>
</dbReference>
<dbReference type="SUPFAM" id="SSF53795">
    <property type="entry name" value="PEP carboxykinase-like"/>
    <property type="match status" value="1"/>
</dbReference>
<evidence type="ECO:0000256" key="3">
    <source>
        <dbReference type="ARBA" id="ARBA00006883"/>
    </source>
</evidence>
<feature type="active site" evidence="14">
    <location>
        <position position="184"/>
    </location>
</feature>
<feature type="domain" description="HPr kinase/phosphorylase C-terminal" evidence="16">
    <location>
        <begin position="155"/>
        <end position="323"/>
    </location>
</feature>
<dbReference type="GO" id="GO:0006109">
    <property type="term" value="P:regulation of carbohydrate metabolic process"/>
    <property type="evidence" value="ECO:0007669"/>
    <property type="project" value="UniProtKB-UniRule"/>
</dbReference>
<dbReference type="EC" id="2.7.11.-" evidence="14"/>
<dbReference type="GO" id="GO:0005524">
    <property type="term" value="F:ATP binding"/>
    <property type="evidence" value="ECO:0007669"/>
    <property type="project" value="UniProtKB-UniRule"/>
</dbReference>
<organism evidence="17 18">
    <name type="scientific">Herbinix luporum</name>
    <dbReference type="NCBI Taxonomy" id="1679721"/>
    <lineage>
        <taxon>Bacteria</taxon>
        <taxon>Bacillati</taxon>
        <taxon>Bacillota</taxon>
        <taxon>Clostridia</taxon>
        <taxon>Lachnospirales</taxon>
        <taxon>Lachnospiraceae</taxon>
        <taxon>Herbinix</taxon>
    </lineage>
</organism>
<dbReference type="GO" id="GO:0000287">
    <property type="term" value="F:magnesium ion binding"/>
    <property type="evidence" value="ECO:0007669"/>
    <property type="project" value="UniProtKB-UniRule"/>
</dbReference>
<evidence type="ECO:0000313" key="18">
    <source>
        <dbReference type="Proteomes" id="UP000196053"/>
    </source>
</evidence>
<evidence type="ECO:0000256" key="1">
    <source>
        <dbReference type="ARBA" id="ARBA00001120"/>
    </source>
</evidence>